<comment type="subcellular location">
    <subcellularLocation>
        <location evidence="1">Membrane</location>
    </subcellularLocation>
</comment>
<feature type="compositionally biased region" description="Polar residues" evidence="12">
    <location>
        <begin position="684"/>
        <end position="695"/>
    </location>
</feature>
<dbReference type="GO" id="GO:0043235">
    <property type="term" value="C:receptor complex"/>
    <property type="evidence" value="ECO:0007669"/>
    <property type="project" value="TreeGrafter"/>
</dbReference>
<feature type="domain" description="Protein kinase" evidence="14">
    <location>
        <begin position="294"/>
        <end position="627"/>
    </location>
</feature>
<reference evidence="15" key="1">
    <citation type="submission" date="2023-03" db="EMBL/GenBank/DDBJ databases">
        <authorList>
            <person name="Steffen K."/>
            <person name="Cardenas P."/>
        </authorList>
    </citation>
    <scope>NUCLEOTIDE SEQUENCE</scope>
</reference>
<dbReference type="InterPro" id="IPR008266">
    <property type="entry name" value="Tyr_kinase_AS"/>
</dbReference>
<evidence type="ECO:0000256" key="3">
    <source>
        <dbReference type="ARBA" id="ARBA00022692"/>
    </source>
</evidence>
<evidence type="ECO:0000256" key="8">
    <source>
        <dbReference type="ARBA" id="ARBA00022989"/>
    </source>
</evidence>
<keyword evidence="7" id="KW-0067">ATP-binding</keyword>
<evidence type="ECO:0000256" key="6">
    <source>
        <dbReference type="ARBA" id="ARBA00022777"/>
    </source>
</evidence>
<name>A0AA35QZ03_GEOBA</name>
<gene>
    <name evidence="15" type="ORF">GBAR_LOCUS1802</name>
</gene>
<dbReference type="GO" id="GO:0005524">
    <property type="term" value="F:ATP binding"/>
    <property type="evidence" value="ECO:0007669"/>
    <property type="project" value="UniProtKB-KW"/>
</dbReference>
<keyword evidence="2" id="KW-0808">Transferase</keyword>
<evidence type="ECO:0000256" key="5">
    <source>
        <dbReference type="ARBA" id="ARBA00022741"/>
    </source>
</evidence>
<keyword evidence="6 15" id="KW-0418">Kinase</keyword>
<evidence type="ECO:0000256" key="10">
    <source>
        <dbReference type="ARBA" id="ARBA00023137"/>
    </source>
</evidence>
<dbReference type="Gene3D" id="3.30.200.20">
    <property type="entry name" value="Phosphorylase Kinase, domain 1"/>
    <property type="match status" value="1"/>
</dbReference>
<feature type="transmembrane region" description="Helical" evidence="13">
    <location>
        <begin position="219"/>
        <end position="245"/>
    </location>
</feature>
<organism evidence="15 16">
    <name type="scientific">Geodia barretti</name>
    <name type="common">Barrett's horny sponge</name>
    <dbReference type="NCBI Taxonomy" id="519541"/>
    <lineage>
        <taxon>Eukaryota</taxon>
        <taxon>Metazoa</taxon>
        <taxon>Porifera</taxon>
        <taxon>Demospongiae</taxon>
        <taxon>Heteroscleromorpha</taxon>
        <taxon>Tetractinellida</taxon>
        <taxon>Astrophorina</taxon>
        <taxon>Geodiidae</taxon>
        <taxon>Geodia</taxon>
    </lineage>
</organism>
<keyword evidence="9 13" id="KW-0472">Membrane</keyword>
<protein>
    <submittedName>
        <fullName evidence="15">Proto-oncogene tyrosine-protein kinase receptor Ret</fullName>
    </submittedName>
</protein>
<comment type="caution">
    <text evidence="15">The sequence shown here is derived from an EMBL/GenBank/DDBJ whole genome shotgun (WGS) entry which is preliminary data.</text>
</comment>
<keyword evidence="16" id="KW-1185">Reference proteome</keyword>
<keyword evidence="8 13" id="KW-1133">Transmembrane helix</keyword>
<evidence type="ECO:0000256" key="11">
    <source>
        <dbReference type="ARBA" id="ARBA00023170"/>
    </source>
</evidence>
<keyword evidence="4" id="KW-0732">Signal</keyword>
<keyword evidence="5" id="KW-0547">Nucleotide-binding</keyword>
<evidence type="ECO:0000259" key="14">
    <source>
        <dbReference type="PROSITE" id="PS50011"/>
    </source>
</evidence>
<dbReference type="PROSITE" id="PS00109">
    <property type="entry name" value="PROTEIN_KINASE_TYR"/>
    <property type="match status" value="1"/>
</dbReference>
<dbReference type="PANTHER" id="PTHR24416">
    <property type="entry name" value="TYROSINE-PROTEIN KINASE RECEPTOR"/>
    <property type="match status" value="1"/>
</dbReference>
<sequence>MVKLFCDDKHRSTVNYTQTILSGVVSESVVLNNFCVFDHDENVYEFQLNFLPNLTVYWWRSGIIPGKQECVLNSKALPPGQIATIALDCDTKLVLQPLPEDKTQYSISIGFSWEPPKLLRGGNKYEVSISGDIDRTGIHNPLTATVNKTSIKIVNETLLVPENAKHIFIQIRTRNIIWGNFSDPFLIPLEAKDFSNCNFTINALGSRNRQEDSGLPLPVFALVVVPVGAVLLLGIAAVMVCCCYLSHRRRKMMAVFKGERDPLFWSLSRHGSNSHKLRNLIPREDEWEIPSSCLVRESELGEGAFGEVHKGFVRGPIESSKLLKSAVCTTVAIKYLKSKADSNERRDFVNEIDMMKKVAKGNNTHVVGLIGCVTVEEPLCLVIEYLEYGDLQSYLHSIKKELSLRQHGLKKLSENEGDQYVCMIKQRQVDEGDVDVKDEDGFGPYEKMASVVSMPKESPYAELGEIQPVNLMQFAHQIASGMEYLASLEIVHRDLACRNVLVGEGKALKIADFGLSRVVSEGDAYVKTTSGRLPIKWMAIESVNDRVFTVQSDVWSYGVVLWEIATLGGFPYPTINNEEVLDYLQQDKRLDQPPGCANEIYDIMIRCWWKKPSEWWPSFSELKQAFGDMLLQEVNYMQLTSLTAVSPLLLSLLDYSLIAGWPSRMKEQCLASRWSREIRPAPTSVPSPQQTNSVLSERPQLDGEPTTESPIHSDTPNYQKGNCVKWGRPFIRGHCSEWCQQP</sequence>
<keyword evidence="3 13" id="KW-0812">Transmembrane</keyword>
<evidence type="ECO:0000256" key="4">
    <source>
        <dbReference type="ARBA" id="ARBA00022729"/>
    </source>
</evidence>
<dbReference type="GO" id="GO:0004714">
    <property type="term" value="F:transmembrane receptor protein tyrosine kinase activity"/>
    <property type="evidence" value="ECO:0007669"/>
    <property type="project" value="TreeGrafter"/>
</dbReference>
<dbReference type="InterPro" id="IPR020635">
    <property type="entry name" value="Tyr_kinase_cat_dom"/>
</dbReference>
<dbReference type="Gene3D" id="1.10.510.10">
    <property type="entry name" value="Transferase(Phosphotransferase) domain 1"/>
    <property type="match status" value="1"/>
</dbReference>
<dbReference type="AlphaFoldDB" id="A0AA35QZ03"/>
<evidence type="ECO:0000256" key="2">
    <source>
        <dbReference type="ARBA" id="ARBA00022679"/>
    </source>
</evidence>
<dbReference type="CDD" id="cd00192">
    <property type="entry name" value="PTKc"/>
    <property type="match status" value="1"/>
</dbReference>
<accession>A0AA35QZ03</accession>
<evidence type="ECO:0000256" key="12">
    <source>
        <dbReference type="SAM" id="MobiDB-lite"/>
    </source>
</evidence>
<dbReference type="Pfam" id="PF07714">
    <property type="entry name" value="PK_Tyr_Ser-Thr"/>
    <property type="match status" value="1"/>
</dbReference>
<proteinExistence type="predicted"/>
<evidence type="ECO:0000313" key="15">
    <source>
        <dbReference type="EMBL" id="CAI7996028.1"/>
    </source>
</evidence>
<dbReference type="SUPFAM" id="SSF56112">
    <property type="entry name" value="Protein kinase-like (PK-like)"/>
    <property type="match status" value="1"/>
</dbReference>
<dbReference type="PROSITE" id="PS50011">
    <property type="entry name" value="PROTEIN_KINASE_DOM"/>
    <property type="match status" value="1"/>
</dbReference>
<keyword evidence="10" id="KW-0829">Tyrosine-protein kinase</keyword>
<dbReference type="InterPro" id="IPR001245">
    <property type="entry name" value="Ser-Thr/Tyr_kinase_cat_dom"/>
</dbReference>
<evidence type="ECO:0000256" key="1">
    <source>
        <dbReference type="ARBA" id="ARBA00004370"/>
    </source>
</evidence>
<dbReference type="PANTHER" id="PTHR24416:SF550">
    <property type="entry name" value="FIBROBLAST GROWTH FACTOR RECEPTOR HOMOLOG 1-RELATED"/>
    <property type="match status" value="1"/>
</dbReference>
<evidence type="ECO:0000256" key="7">
    <source>
        <dbReference type="ARBA" id="ARBA00022840"/>
    </source>
</evidence>
<evidence type="ECO:0000256" key="13">
    <source>
        <dbReference type="SAM" id="Phobius"/>
    </source>
</evidence>
<dbReference type="InterPro" id="IPR050122">
    <property type="entry name" value="RTK"/>
</dbReference>
<evidence type="ECO:0000313" key="16">
    <source>
        <dbReference type="Proteomes" id="UP001174909"/>
    </source>
</evidence>
<feature type="compositionally biased region" description="Polar residues" evidence="12">
    <location>
        <begin position="706"/>
        <end position="716"/>
    </location>
</feature>
<dbReference type="GO" id="GO:0007169">
    <property type="term" value="P:cell surface receptor protein tyrosine kinase signaling pathway"/>
    <property type="evidence" value="ECO:0007669"/>
    <property type="project" value="TreeGrafter"/>
</dbReference>
<dbReference type="SMART" id="SM00219">
    <property type="entry name" value="TyrKc"/>
    <property type="match status" value="1"/>
</dbReference>
<dbReference type="Proteomes" id="UP001174909">
    <property type="component" value="Unassembled WGS sequence"/>
</dbReference>
<dbReference type="InterPro" id="IPR000719">
    <property type="entry name" value="Prot_kinase_dom"/>
</dbReference>
<dbReference type="EMBL" id="CASHTH010000261">
    <property type="protein sequence ID" value="CAI7996028.1"/>
    <property type="molecule type" value="Genomic_DNA"/>
</dbReference>
<dbReference type="GO" id="GO:0005886">
    <property type="term" value="C:plasma membrane"/>
    <property type="evidence" value="ECO:0007669"/>
    <property type="project" value="TreeGrafter"/>
</dbReference>
<evidence type="ECO:0000256" key="9">
    <source>
        <dbReference type="ARBA" id="ARBA00023136"/>
    </source>
</evidence>
<keyword evidence="11 15" id="KW-0675">Receptor</keyword>
<dbReference type="InterPro" id="IPR011009">
    <property type="entry name" value="Kinase-like_dom_sf"/>
</dbReference>
<feature type="region of interest" description="Disordered" evidence="12">
    <location>
        <begin position="680"/>
        <end position="716"/>
    </location>
</feature>
<dbReference type="FunFam" id="1.10.510.10:FF:000554">
    <property type="entry name" value="Predicted protein"/>
    <property type="match status" value="1"/>
</dbReference>